<dbReference type="Proteomes" id="UP000177690">
    <property type="component" value="Unassembled WGS sequence"/>
</dbReference>
<proteinExistence type="inferred from homology"/>
<evidence type="ECO:0000313" key="12">
    <source>
        <dbReference type="Proteomes" id="UP000177690"/>
    </source>
</evidence>
<name>A0A1G1ZPZ0_9BACT</name>
<evidence type="ECO:0000256" key="8">
    <source>
        <dbReference type="ARBA" id="ARBA00023306"/>
    </source>
</evidence>
<evidence type="ECO:0000256" key="4">
    <source>
        <dbReference type="ARBA" id="ARBA00022598"/>
    </source>
</evidence>
<evidence type="ECO:0000256" key="7">
    <source>
        <dbReference type="ARBA" id="ARBA00022840"/>
    </source>
</evidence>
<dbReference type="GO" id="GO:0009252">
    <property type="term" value="P:peptidoglycan biosynthetic process"/>
    <property type="evidence" value="ECO:0007669"/>
    <property type="project" value="UniProtKB-UniRule"/>
</dbReference>
<dbReference type="PANTHER" id="PTHR43692">
    <property type="entry name" value="UDP-N-ACETYLMURAMOYLALANINE--D-GLUTAMATE LIGASE"/>
    <property type="match status" value="1"/>
</dbReference>
<dbReference type="InterPro" id="IPR018109">
    <property type="entry name" value="Folylpolyglutamate_synth_CS"/>
</dbReference>
<dbReference type="InterPro" id="IPR005762">
    <property type="entry name" value="MurD"/>
</dbReference>
<dbReference type="GO" id="GO:0071555">
    <property type="term" value="P:cell wall organization"/>
    <property type="evidence" value="ECO:0007669"/>
    <property type="project" value="UniProtKB-KW"/>
</dbReference>
<dbReference type="GO" id="GO:0008764">
    <property type="term" value="F:UDP-N-acetylmuramoylalanine-D-glutamate ligase activity"/>
    <property type="evidence" value="ECO:0007669"/>
    <property type="project" value="UniProtKB-UniRule"/>
</dbReference>
<dbReference type="EMBL" id="MHJL01000036">
    <property type="protein sequence ID" value="OGY66763.1"/>
    <property type="molecule type" value="Genomic_DNA"/>
</dbReference>
<comment type="subcellular location">
    <subcellularLocation>
        <location evidence="1 9">Cytoplasm</location>
    </subcellularLocation>
</comment>
<keyword evidence="9" id="KW-0961">Cell wall biogenesis/degradation</keyword>
<dbReference type="Gene3D" id="3.90.190.20">
    <property type="entry name" value="Mur ligase, C-terminal domain"/>
    <property type="match status" value="1"/>
</dbReference>
<comment type="pathway">
    <text evidence="2 9">Cell wall biogenesis; peptidoglycan biosynthesis.</text>
</comment>
<comment type="function">
    <text evidence="9">Cell wall formation. Catalyzes the addition of glutamate to the nucleotide precursor UDP-N-acetylmuramoyl-L-alanine (UMA).</text>
</comment>
<comment type="similarity">
    <text evidence="9">Belongs to the MurCDEF family.</text>
</comment>
<accession>A0A1G1ZPZ0</accession>
<dbReference type="InterPro" id="IPR036565">
    <property type="entry name" value="Mur-like_cat_sf"/>
</dbReference>
<keyword evidence="7 9" id="KW-0067">ATP-binding</keyword>
<dbReference type="EC" id="6.3.2.9" evidence="9"/>
<keyword evidence="4 9" id="KW-0436">Ligase</keyword>
<dbReference type="GO" id="GO:0005737">
    <property type="term" value="C:cytoplasm"/>
    <property type="evidence" value="ECO:0007669"/>
    <property type="project" value="UniProtKB-SubCell"/>
</dbReference>
<evidence type="ECO:0000256" key="9">
    <source>
        <dbReference type="HAMAP-Rule" id="MF_00639"/>
    </source>
</evidence>
<protein>
    <recommendedName>
        <fullName evidence="9">UDP-N-acetylmuramoylalanine--D-glutamate ligase</fullName>
        <ecNumber evidence="9">6.3.2.9</ecNumber>
    </recommendedName>
    <alternativeName>
        <fullName evidence="9">D-glutamic acid-adding enzyme</fullName>
    </alternativeName>
    <alternativeName>
        <fullName evidence="9">UDP-N-acetylmuramoyl-L-alanyl-D-glutamate synthetase</fullName>
    </alternativeName>
</protein>
<dbReference type="HAMAP" id="MF_00639">
    <property type="entry name" value="MurD"/>
    <property type="match status" value="1"/>
</dbReference>
<dbReference type="PANTHER" id="PTHR43692:SF1">
    <property type="entry name" value="UDP-N-ACETYLMURAMOYLALANINE--D-GLUTAMATE LIGASE"/>
    <property type="match status" value="1"/>
</dbReference>
<evidence type="ECO:0000256" key="1">
    <source>
        <dbReference type="ARBA" id="ARBA00004496"/>
    </source>
</evidence>
<keyword evidence="8 9" id="KW-0131">Cell cycle</keyword>
<keyword evidence="3 9" id="KW-0963">Cytoplasm</keyword>
<dbReference type="GO" id="GO:0008360">
    <property type="term" value="P:regulation of cell shape"/>
    <property type="evidence" value="ECO:0007669"/>
    <property type="project" value="UniProtKB-KW"/>
</dbReference>
<keyword evidence="6 9" id="KW-0547">Nucleotide-binding</keyword>
<evidence type="ECO:0000259" key="10">
    <source>
        <dbReference type="Pfam" id="PF08245"/>
    </source>
</evidence>
<dbReference type="SUPFAM" id="SSF53623">
    <property type="entry name" value="MurD-like peptide ligases, catalytic domain"/>
    <property type="match status" value="1"/>
</dbReference>
<keyword evidence="9" id="KW-0573">Peptidoglycan synthesis</keyword>
<dbReference type="GO" id="GO:0005524">
    <property type="term" value="F:ATP binding"/>
    <property type="evidence" value="ECO:0007669"/>
    <property type="project" value="UniProtKB-UniRule"/>
</dbReference>
<comment type="caution">
    <text evidence="11">The sequence shown here is derived from an EMBL/GenBank/DDBJ whole genome shotgun (WGS) entry which is preliminary data.</text>
</comment>
<dbReference type="GO" id="GO:0051301">
    <property type="term" value="P:cell division"/>
    <property type="evidence" value="ECO:0007669"/>
    <property type="project" value="UniProtKB-KW"/>
</dbReference>
<dbReference type="UniPathway" id="UPA00219"/>
<comment type="catalytic activity">
    <reaction evidence="9">
        <text>UDP-N-acetyl-alpha-D-muramoyl-L-alanine + D-glutamate + ATP = UDP-N-acetyl-alpha-D-muramoyl-L-alanyl-D-glutamate + ADP + phosphate + H(+)</text>
        <dbReference type="Rhea" id="RHEA:16429"/>
        <dbReference type="ChEBI" id="CHEBI:15378"/>
        <dbReference type="ChEBI" id="CHEBI:29986"/>
        <dbReference type="ChEBI" id="CHEBI:30616"/>
        <dbReference type="ChEBI" id="CHEBI:43474"/>
        <dbReference type="ChEBI" id="CHEBI:83898"/>
        <dbReference type="ChEBI" id="CHEBI:83900"/>
        <dbReference type="ChEBI" id="CHEBI:456216"/>
        <dbReference type="EC" id="6.3.2.9"/>
    </reaction>
</comment>
<dbReference type="InterPro" id="IPR036615">
    <property type="entry name" value="Mur_ligase_C_dom_sf"/>
</dbReference>
<dbReference type="Pfam" id="PF08245">
    <property type="entry name" value="Mur_ligase_M"/>
    <property type="match status" value="1"/>
</dbReference>
<evidence type="ECO:0000313" key="11">
    <source>
        <dbReference type="EMBL" id="OGY66763.1"/>
    </source>
</evidence>
<gene>
    <name evidence="9" type="primary">murD</name>
    <name evidence="11" type="ORF">A3I24_04570</name>
</gene>
<dbReference type="InterPro" id="IPR013221">
    <property type="entry name" value="Mur_ligase_cen"/>
</dbReference>
<dbReference type="Gene3D" id="3.40.50.720">
    <property type="entry name" value="NAD(P)-binding Rossmann-like Domain"/>
    <property type="match status" value="1"/>
</dbReference>
<evidence type="ECO:0000256" key="5">
    <source>
        <dbReference type="ARBA" id="ARBA00022618"/>
    </source>
</evidence>
<dbReference type="SUPFAM" id="SSF53244">
    <property type="entry name" value="MurD-like peptide ligases, peptide-binding domain"/>
    <property type="match status" value="1"/>
</dbReference>
<dbReference type="Pfam" id="PF21799">
    <property type="entry name" value="MurD-like_N"/>
    <property type="match status" value="1"/>
</dbReference>
<keyword evidence="5 9" id="KW-0132">Cell division</keyword>
<dbReference type="PROSITE" id="PS01011">
    <property type="entry name" value="FOLYLPOLYGLU_SYNT_1"/>
    <property type="match status" value="1"/>
</dbReference>
<dbReference type="Gene3D" id="3.40.1190.10">
    <property type="entry name" value="Mur-like, catalytic domain"/>
    <property type="match status" value="1"/>
</dbReference>
<reference evidence="11 12" key="1">
    <citation type="journal article" date="2016" name="Nat. Commun.">
        <title>Thousands of microbial genomes shed light on interconnected biogeochemical processes in an aquifer system.</title>
        <authorList>
            <person name="Anantharaman K."/>
            <person name="Brown C.T."/>
            <person name="Hug L.A."/>
            <person name="Sharon I."/>
            <person name="Castelle C.J."/>
            <person name="Probst A.J."/>
            <person name="Thomas B.C."/>
            <person name="Singh A."/>
            <person name="Wilkins M.J."/>
            <person name="Karaoz U."/>
            <person name="Brodie E.L."/>
            <person name="Williams K.H."/>
            <person name="Hubbard S.S."/>
            <person name="Banfield J.F."/>
        </authorList>
    </citation>
    <scope>NUCLEOTIDE SEQUENCE [LARGE SCALE GENOMIC DNA]</scope>
</reference>
<dbReference type="GO" id="GO:0004326">
    <property type="term" value="F:tetrahydrofolylpolyglutamate synthase activity"/>
    <property type="evidence" value="ECO:0007669"/>
    <property type="project" value="InterPro"/>
</dbReference>
<evidence type="ECO:0000256" key="6">
    <source>
        <dbReference type="ARBA" id="ARBA00022741"/>
    </source>
</evidence>
<dbReference type="STRING" id="1798409.A3I24_04570"/>
<evidence type="ECO:0000256" key="3">
    <source>
        <dbReference type="ARBA" id="ARBA00022490"/>
    </source>
</evidence>
<feature type="binding site" evidence="9">
    <location>
        <begin position="117"/>
        <end position="123"/>
    </location>
    <ligand>
        <name>ATP</name>
        <dbReference type="ChEBI" id="CHEBI:30616"/>
    </ligand>
</feature>
<feature type="domain" description="Mur ligase central" evidence="10">
    <location>
        <begin position="115"/>
        <end position="262"/>
    </location>
</feature>
<keyword evidence="9" id="KW-0133">Cell shape</keyword>
<evidence type="ECO:0000256" key="2">
    <source>
        <dbReference type="ARBA" id="ARBA00004752"/>
    </source>
</evidence>
<dbReference type="AlphaFoldDB" id="A0A1G1ZPZ0"/>
<sequence>MKIAILGFAREGKSLLKFLKKSKRFRGAKISILDQRQHTNSATSPPVGGSGYTNAPTRIFGKNYLDHLEHFDLIFRSPGIPYNLSQIQKAIKNGVKFSSATQLFFELCPARVIGITGTKGKGTTSTLLYKILKNCGFPVYLAGNIGKPALDLLPRLNKKSWVILELSSFQLQDLKNTPAHPKIAAILDIFPDHLDAHKNLKEYFTAKANLALHQKKNDAIFYFNDNPDSKKIARKSAGKKIGITGSPFGLRKNFVMAATIAAYLGCPQEKIIKTIKKFKGLEHRMELVRTVMVRQAHHKNKSKIYFYNDSAATNPLTTVAAIDHFHNQSLILIAGGRNKGLDYKILATAIRNAKKIKMVMLFGENKHEIKKYLVGIKNKELRIREEKNFETAVKVVYNFAKKSLIPNSSFIILFSPASASFDMFKDYADRGNQFKKIVKNLKI</sequence>
<organism evidence="11 12">
    <name type="scientific">Candidatus Harrisonbacteria bacterium RIFCSPLOWO2_02_FULL_41_13b</name>
    <dbReference type="NCBI Taxonomy" id="1798409"/>
    <lineage>
        <taxon>Bacteria</taxon>
        <taxon>Candidatus Harrisoniibacteriota</taxon>
    </lineage>
</organism>